<comment type="caution">
    <text evidence="2">The sequence shown here is derived from an EMBL/GenBank/DDBJ whole genome shotgun (WGS) entry which is preliminary data.</text>
</comment>
<sequence>MSFAGYPLERKASRHTHTAQFGSAALVDPFPSPFPIPTIQSEMPGLMRLLLALLVCCVLCAAALPADYVRLILSSRDPYALSDMSSSEDDNGFSRVVRNQGSISLDSLSALPMLRYG</sequence>
<gene>
    <name evidence="2" type="ORF">WR25_14029</name>
</gene>
<keyword evidence="1" id="KW-1133">Transmembrane helix</keyword>
<name>A0A2A2KVS9_9BILA</name>
<evidence type="ECO:0000313" key="3">
    <source>
        <dbReference type="Proteomes" id="UP000218231"/>
    </source>
</evidence>
<feature type="transmembrane region" description="Helical" evidence="1">
    <location>
        <begin position="46"/>
        <end position="66"/>
    </location>
</feature>
<dbReference type="AlphaFoldDB" id="A0A2A2KVS9"/>
<accession>A0A2A2KVS9</accession>
<protein>
    <submittedName>
        <fullName evidence="2">Uncharacterized protein</fullName>
    </submittedName>
</protein>
<reference evidence="2 3" key="1">
    <citation type="journal article" date="2017" name="Curr. Biol.">
        <title>Genome architecture and evolution of a unichromosomal asexual nematode.</title>
        <authorList>
            <person name="Fradin H."/>
            <person name="Zegar C."/>
            <person name="Gutwein M."/>
            <person name="Lucas J."/>
            <person name="Kovtun M."/>
            <person name="Corcoran D."/>
            <person name="Baugh L.R."/>
            <person name="Kiontke K."/>
            <person name="Gunsalus K."/>
            <person name="Fitch D.H."/>
            <person name="Piano F."/>
        </authorList>
    </citation>
    <scope>NUCLEOTIDE SEQUENCE [LARGE SCALE GENOMIC DNA]</scope>
    <source>
        <strain evidence="2">PF1309</strain>
    </source>
</reference>
<evidence type="ECO:0000256" key="1">
    <source>
        <dbReference type="SAM" id="Phobius"/>
    </source>
</evidence>
<keyword evidence="1" id="KW-0812">Transmembrane</keyword>
<keyword evidence="3" id="KW-1185">Reference proteome</keyword>
<dbReference type="Proteomes" id="UP000218231">
    <property type="component" value="Unassembled WGS sequence"/>
</dbReference>
<dbReference type="EMBL" id="LIAE01007639">
    <property type="protein sequence ID" value="PAV77949.1"/>
    <property type="molecule type" value="Genomic_DNA"/>
</dbReference>
<dbReference type="OrthoDB" id="5780136at2759"/>
<keyword evidence="1" id="KW-0472">Membrane</keyword>
<organism evidence="2 3">
    <name type="scientific">Diploscapter pachys</name>
    <dbReference type="NCBI Taxonomy" id="2018661"/>
    <lineage>
        <taxon>Eukaryota</taxon>
        <taxon>Metazoa</taxon>
        <taxon>Ecdysozoa</taxon>
        <taxon>Nematoda</taxon>
        <taxon>Chromadorea</taxon>
        <taxon>Rhabditida</taxon>
        <taxon>Rhabditina</taxon>
        <taxon>Rhabditomorpha</taxon>
        <taxon>Rhabditoidea</taxon>
        <taxon>Rhabditidae</taxon>
        <taxon>Diploscapter</taxon>
    </lineage>
</organism>
<evidence type="ECO:0000313" key="2">
    <source>
        <dbReference type="EMBL" id="PAV77949.1"/>
    </source>
</evidence>
<proteinExistence type="predicted"/>